<keyword evidence="3 5" id="KW-1133">Transmembrane helix</keyword>
<dbReference type="RefSeq" id="WP_350344496.1">
    <property type="nucleotide sequence ID" value="NZ_CP158367.1"/>
</dbReference>
<evidence type="ECO:0000256" key="3">
    <source>
        <dbReference type="ARBA" id="ARBA00022989"/>
    </source>
</evidence>
<dbReference type="PANTHER" id="PTHR21016:SF25">
    <property type="entry name" value="TM2 DOMAIN-CONTAINING PROTEIN DDB_G0277895-RELATED"/>
    <property type="match status" value="1"/>
</dbReference>
<sequence length="61" mass="6687">MLYLVIFVGTLGIHRFYVGKVGTGLLMLFTFGGCGIWWIIDLIIVPTGSFTDSHGQPLAKD</sequence>
<feature type="domain" description="TM2" evidence="6">
    <location>
        <begin position="2"/>
        <end position="43"/>
    </location>
</feature>
<dbReference type="GO" id="GO:0016020">
    <property type="term" value="C:membrane"/>
    <property type="evidence" value="ECO:0007669"/>
    <property type="project" value="UniProtKB-SubCell"/>
</dbReference>
<evidence type="ECO:0000256" key="2">
    <source>
        <dbReference type="ARBA" id="ARBA00022692"/>
    </source>
</evidence>
<comment type="subcellular location">
    <subcellularLocation>
        <location evidence="1">Membrane</location>
        <topology evidence="1">Multi-pass membrane protein</topology>
    </subcellularLocation>
</comment>
<gene>
    <name evidence="7" type="ORF">PRVXT_000913</name>
</gene>
<keyword evidence="2 5" id="KW-0812">Transmembrane</keyword>
<dbReference type="EMBL" id="CP158367">
    <property type="protein sequence ID" value="XBX75759.1"/>
    <property type="molecule type" value="Genomic_DNA"/>
</dbReference>
<proteinExistence type="predicted"/>
<reference evidence="7" key="2">
    <citation type="submission" date="2024-06" db="EMBL/GenBank/DDBJ databases">
        <authorList>
            <person name="Petrova K.O."/>
            <person name="Toshchakov S.V."/>
            <person name="Boltjanskaja Y.V."/>
            <person name="Kevbrin V."/>
        </authorList>
    </citation>
    <scope>NUCLEOTIDE SEQUENCE</scope>
    <source>
        <strain evidence="7">Z-910T</strain>
    </source>
</reference>
<organism evidence="7">
    <name type="scientific">Proteinivorax tanatarense</name>
    <dbReference type="NCBI Taxonomy" id="1260629"/>
    <lineage>
        <taxon>Bacteria</taxon>
        <taxon>Bacillati</taxon>
        <taxon>Bacillota</taxon>
        <taxon>Clostridia</taxon>
        <taxon>Eubacteriales</taxon>
        <taxon>Proteinivoracaceae</taxon>
        <taxon>Proteinivorax</taxon>
    </lineage>
</organism>
<dbReference type="InterPro" id="IPR050932">
    <property type="entry name" value="TM2D1-3-like"/>
</dbReference>
<evidence type="ECO:0000313" key="7">
    <source>
        <dbReference type="EMBL" id="XBX75759.1"/>
    </source>
</evidence>
<dbReference type="AlphaFoldDB" id="A0AAU7VP70"/>
<evidence type="ECO:0000256" key="1">
    <source>
        <dbReference type="ARBA" id="ARBA00004141"/>
    </source>
</evidence>
<accession>A0AAU7VP70</accession>
<feature type="transmembrane region" description="Helical" evidence="5">
    <location>
        <begin position="21"/>
        <end position="40"/>
    </location>
</feature>
<name>A0AAU7VP70_9FIRM</name>
<dbReference type="InterPro" id="IPR007829">
    <property type="entry name" value="TM2"/>
</dbReference>
<dbReference type="Pfam" id="PF05154">
    <property type="entry name" value="TM2"/>
    <property type="match status" value="1"/>
</dbReference>
<reference evidence="7" key="1">
    <citation type="journal article" date="2013" name="Extremophiles">
        <title>Proteinivorax tanatarense gen. nov., sp. nov., an anaerobic, haloalkaliphilic, proteolytic bacterium isolated from a decaying algal bloom, and proposal of Proteinivoraceae fam. nov.</title>
        <authorList>
            <person name="Kevbrin V."/>
            <person name="Boltyanskaya Y."/>
            <person name="Zhilina T."/>
            <person name="Kolganova T."/>
            <person name="Lavrentjeva E."/>
            <person name="Kuznetsov B."/>
        </authorList>
    </citation>
    <scope>NUCLEOTIDE SEQUENCE</scope>
    <source>
        <strain evidence="7">Z-910T</strain>
    </source>
</reference>
<protein>
    <submittedName>
        <fullName evidence="7">TM2 domain-containing protein</fullName>
    </submittedName>
</protein>
<evidence type="ECO:0000259" key="6">
    <source>
        <dbReference type="Pfam" id="PF05154"/>
    </source>
</evidence>
<keyword evidence="4 5" id="KW-0472">Membrane</keyword>
<dbReference type="PANTHER" id="PTHR21016">
    <property type="entry name" value="BETA-AMYLOID BINDING PROTEIN-RELATED"/>
    <property type="match status" value="1"/>
</dbReference>
<evidence type="ECO:0000256" key="4">
    <source>
        <dbReference type="ARBA" id="ARBA00023136"/>
    </source>
</evidence>
<evidence type="ECO:0000256" key="5">
    <source>
        <dbReference type="SAM" id="Phobius"/>
    </source>
</evidence>